<feature type="transmembrane region" description="Helical" evidence="1">
    <location>
        <begin position="82"/>
        <end position="105"/>
    </location>
</feature>
<organism evidence="2 3">
    <name type="scientific">Effusibacillus consociatus</name>
    <dbReference type="NCBI Taxonomy" id="1117041"/>
    <lineage>
        <taxon>Bacteria</taxon>
        <taxon>Bacillati</taxon>
        <taxon>Bacillota</taxon>
        <taxon>Bacilli</taxon>
        <taxon>Bacillales</taxon>
        <taxon>Alicyclobacillaceae</taxon>
        <taxon>Effusibacillus</taxon>
    </lineage>
</organism>
<accession>A0ABV9PWL1</accession>
<keyword evidence="1" id="KW-1133">Transmembrane helix</keyword>
<keyword evidence="1" id="KW-0812">Transmembrane</keyword>
<evidence type="ECO:0000313" key="3">
    <source>
        <dbReference type="Proteomes" id="UP001596002"/>
    </source>
</evidence>
<dbReference type="InterPro" id="IPR021260">
    <property type="entry name" value="Amj"/>
</dbReference>
<reference evidence="3" key="1">
    <citation type="journal article" date="2019" name="Int. J. Syst. Evol. Microbiol.">
        <title>The Global Catalogue of Microorganisms (GCM) 10K type strain sequencing project: providing services to taxonomists for standard genome sequencing and annotation.</title>
        <authorList>
            <consortium name="The Broad Institute Genomics Platform"/>
            <consortium name="The Broad Institute Genome Sequencing Center for Infectious Disease"/>
            <person name="Wu L."/>
            <person name="Ma J."/>
        </authorList>
    </citation>
    <scope>NUCLEOTIDE SEQUENCE [LARGE SCALE GENOMIC DNA]</scope>
    <source>
        <strain evidence="3">WYCCWR 12678</strain>
    </source>
</reference>
<sequence>MIDKILLICVFTLTIHMIETLSHSVRLAGVRVGKLAVALSLFNIAAIVSRTANTFQATLTGGLVDEARVGQEADVLKDQFHIILGSASVGTLLGMLLLPTFVVLFSRAIVHLERAGSVCFRSYDGIQFYRTIRVRLDQRAGNDPVGHLCRSQNRVVD</sequence>
<keyword evidence="3" id="KW-1185">Reference proteome</keyword>
<dbReference type="EMBL" id="JBHSHC010000002">
    <property type="protein sequence ID" value="MFC4765838.1"/>
    <property type="molecule type" value="Genomic_DNA"/>
</dbReference>
<dbReference type="Proteomes" id="UP001596002">
    <property type="component" value="Unassembled WGS sequence"/>
</dbReference>
<evidence type="ECO:0000313" key="2">
    <source>
        <dbReference type="EMBL" id="MFC4765838.1"/>
    </source>
</evidence>
<name>A0ABV9PWL1_9BACL</name>
<evidence type="ECO:0000256" key="1">
    <source>
        <dbReference type="SAM" id="Phobius"/>
    </source>
</evidence>
<protein>
    <submittedName>
        <fullName evidence="2">Lipid II flippase family protein</fullName>
    </submittedName>
</protein>
<dbReference type="Pfam" id="PF10997">
    <property type="entry name" value="Amj"/>
    <property type="match status" value="1"/>
</dbReference>
<keyword evidence="1" id="KW-0472">Membrane</keyword>
<comment type="caution">
    <text evidence="2">The sequence shown here is derived from an EMBL/GenBank/DDBJ whole genome shotgun (WGS) entry which is preliminary data.</text>
</comment>
<gene>
    <name evidence="2" type="ORF">ACFO8Q_00250</name>
</gene>
<dbReference type="RefSeq" id="WP_380023389.1">
    <property type="nucleotide sequence ID" value="NZ_JBHSHC010000002.1"/>
</dbReference>
<proteinExistence type="predicted"/>